<dbReference type="Proteomes" id="UP000868500">
    <property type="component" value="Unassembled WGS sequence"/>
</dbReference>
<comment type="caution">
    <text evidence="1">The sequence shown here is derived from an EMBL/GenBank/DDBJ whole genome shotgun (WGS) entry which is preliminary data.</text>
</comment>
<proteinExistence type="predicted"/>
<gene>
    <name evidence="1" type="ORF">P298_16470</name>
</gene>
<reference evidence="1" key="1">
    <citation type="submission" date="2013-09" db="EMBL/GenBank/DDBJ databases">
        <title>Salmonella enterica subsp. IIIa serovar 18:z4:z23:-.</title>
        <authorList>
            <person name="Chen Y."/>
            <person name="Li C."/>
            <person name="Mcdermott P."/>
            <person name="Zhao S."/>
        </authorList>
    </citation>
    <scope>NUCLEOTIDE SEQUENCE [LARGE SCALE GENOMIC DNA]</scope>
    <source>
        <strain evidence="1">N26626</strain>
    </source>
</reference>
<organism evidence="1">
    <name type="scientific">Salmonella enterica subsp. arizonae serovar 18:z4,z23:- str. CVM N26626</name>
    <dbReference type="NCBI Taxonomy" id="1395119"/>
    <lineage>
        <taxon>Bacteria</taxon>
        <taxon>Pseudomonadati</taxon>
        <taxon>Pseudomonadota</taxon>
        <taxon>Gammaproteobacteria</taxon>
        <taxon>Enterobacterales</taxon>
        <taxon>Enterobacteriaceae</taxon>
        <taxon>Salmonella</taxon>
    </lineage>
</organism>
<name>A0A3S5YJ19_SALER</name>
<sequence length="38" mass="4508">MVIFISLRNDQNILQIFGKAWADAFFLAKADVQYRFRT</sequence>
<dbReference type="AlphaFoldDB" id="A0A3S5YJ19"/>
<dbReference type="EMBL" id="AWRC01000028">
    <property type="protein sequence ID" value="OLV97886.1"/>
    <property type="molecule type" value="Genomic_DNA"/>
</dbReference>
<accession>A0A3S5YJ19</accession>
<protein>
    <submittedName>
        <fullName evidence="1">Uncharacterized protein</fullName>
    </submittedName>
</protein>
<evidence type="ECO:0000313" key="1">
    <source>
        <dbReference type="EMBL" id="OLV97886.1"/>
    </source>
</evidence>